<dbReference type="EMBL" id="CAJVPQ010014791">
    <property type="protein sequence ID" value="CAG8740604.1"/>
    <property type="molecule type" value="Genomic_DNA"/>
</dbReference>
<protein>
    <submittedName>
        <fullName evidence="1">10852_t:CDS:1</fullName>
    </submittedName>
</protein>
<evidence type="ECO:0000313" key="1">
    <source>
        <dbReference type="EMBL" id="CAG8740604.1"/>
    </source>
</evidence>
<gene>
    <name evidence="1" type="ORF">FCALED_LOCUS15592</name>
</gene>
<reference evidence="1" key="1">
    <citation type="submission" date="2021-06" db="EMBL/GenBank/DDBJ databases">
        <authorList>
            <person name="Kallberg Y."/>
            <person name="Tangrot J."/>
            <person name="Rosling A."/>
        </authorList>
    </citation>
    <scope>NUCLEOTIDE SEQUENCE</scope>
    <source>
        <strain evidence="1">UK204</strain>
    </source>
</reference>
<sequence length="87" mass="9656">MSSAGTKRLLPARATIIIWPALTELDGSTPPREFLLIESTKVKVNALFVHLTEVTPKQHSAKDLRLKSALFFVGANVILINLETMER</sequence>
<name>A0A9N9IL85_9GLOM</name>
<dbReference type="AlphaFoldDB" id="A0A9N9IL85"/>
<accession>A0A9N9IL85</accession>
<keyword evidence="2" id="KW-1185">Reference proteome</keyword>
<dbReference type="Proteomes" id="UP000789570">
    <property type="component" value="Unassembled WGS sequence"/>
</dbReference>
<evidence type="ECO:0000313" key="2">
    <source>
        <dbReference type="Proteomes" id="UP000789570"/>
    </source>
</evidence>
<proteinExistence type="predicted"/>
<comment type="caution">
    <text evidence="1">The sequence shown here is derived from an EMBL/GenBank/DDBJ whole genome shotgun (WGS) entry which is preliminary data.</text>
</comment>
<organism evidence="1 2">
    <name type="scientific">Funneliformis caledonium</name>
    <dbReference type="NCBI Taxonomy" id="1117310"/>
    <lineage>
        <taxon>Eukaryota</taxon>
        <taxon>Fungi</taxon>
        <taxon>Fungi incertae sedis</taxon>
        <taxon>Mucoromycota</taxon>
        <taxon>Glomeromycotina</taxon>
        <taxon>Glomeromycetes</taxon>
        <taxon>Glomerales</taxon>
        <taxon>Glomeraceae</taxon>
        <taxon>Funneliformis</taxon>
    </lineage>
</organism>